<dbReference type="InterPro" id="IPR027417">
    <property type="entry name" value="P-loop_NTPase"/>
</dbReference>
<dbReference type="InterPro" id="IPR013216">
    <property type="entry name" value="Methyltransf_11"/>
</dbReference>
<dbReference type="GO" id="GO:0005524">
    <property type="term" value="F:ATP binding"/>
    <property type="evidence" value="ECO:0007669"/>
    <property type="project" value="InterPro"/>
</dbReference>
<dbReference type="PANTHER" id="PTHR41313:SF1">
    <property type="entry name" value="DNA METHYLASE ADENINE-SPECIFIC DOMAIN-CONTAINING PROTEIN"/>
    <property type="match status" value="1"/>
</dbReference>
<dbReference type="InterPro" id="IPR006935">
    <property type="entry name" value="Helicase/UvrB_N"/>
</dbReference>
<dbReference type="Pfam" id="PF00271">
    <property type="entry name" value="Helicase_C"/>
    <property type="match status" value="1"/>
</dbReference>
<proteinExistence type="predicted"/>
<name>A0A7Y9KG68_9MICO</name>
<feature type="domain" description="Helicase ATP-binding" evidence="1">
    <location>
        <begin position="742"/>
        <end position="1007"/>
    </location>
</feature>
<keyword evidence="2" id="KW-0808">Transferase</keyword>
<dbReference type="GO" id="GO:0016787">
    <property type="term" value="F:hydrolase activity"/>
    <property type="evidence" value="ECO:0007669"/>
    <property type="project" value="InterPro"/>
</dbReference>
<dbReference type="EMBL" id="JACCBV010000001">
    <property type="protein sequence ID" value="NYE18112.1"/>
    <property type="molecule type" value="Genomic_DNA"/>
</dbReference>
<dbReference type="SUPFAM" id="SSF52540">
    <property type="entry name" value="P-loop containing nucleoside triphosphate hydrolases"/>
    <property type="match status" value="2"/>
</dbReference>
<dbReference type="Gene3D" id="3.40.50.300">
    <property type="entry name" value="P-loop containing nucleotide triphosphate hydrolases"/>
    <property type="match status" value="2"/>
</dbReference>
<keyword evidence="2" id="KW-0489">Methyltransferase</keyword>
<dbReference type="RefSeq" id="WP_179486555.1">
    <property type="nucleotide sequence ID" value="NZ_JACCBV010000001.1"/>
</dbReference>
<protein>
    <submittedName>
        <fullName evidence="2">N12 class adenine-specific DNA methylase/predicted RNA methylase</fullName>
    </submittedName>
</protein>
<keyword evidence="3" id="KW-1185">Reference proteome</keyword>
<dbReference type="GO" id="GO:0032259">
    <property type="term" value="P:methylation"/>
    <property type="evidence" value="ECO:0007669"/>
    <property type="project" value="UniProtKB-KW"/>
</dbReference>
<evidence type="ECO:0000313" key="2">
    <source>
        <dbReference type="EMBL" id="NYE18112.1"/>
    </source>
</evidence>
<sequence length="1612" mass="177383">MLAGWSSWGAIPDVFDDHNTDWATEREQLRTLLDEQAIAAARRTTLNAHFTDPALVAVIWDTVTALGFDEGRVLEPGCGSGSFLGLAPAVARMVGVELDPTSAAIARALYPGATVRAESFVDTKFPGGWFDAVVGNVPFGKVALHDPVDNTNRHSIHNHFVLKSLRLTRPGGIVAVLTSHYTLDAVNPGVRREIAQYADLVVAVRLPTGAHRRTAGTEAVTDLLILRRRDPDTAPAGPSWEQVVTREVDGVPIGINTYFDEHPDHVLGDLAVDHGLHNGTLVVRSGDLDTVPAWLREVLAPLPDYAHRHGLDYQPRPEPNPDEPAVEEESVVPAGSEWDGTLHARDDGGFEVTADSMRVPFAVPKTARGELRLLLRLRDAAITQLHLERGTLDDTEEITTARNRLQLLWRQYVNRYGPINRYTTAGTGRVDDNGDPILSRRTPTAPRLLREDPYGPLVFALEVFDDDTQEAQPAALLTHRVITPRPQRLGADTPAEALQITLDILGRPDIDHIARLLGDTPDHARERLGELVFDDPTTGALVPAPEYLSGNLAPKIAAARAAADTDSRFQVNMAALEAVLPDPLTPGEISARIGAVWISEEVHEQFLRELLNDPRLTVRCPLPAEWRVRKAMRSTVRATQEWGTERRPAPDLFTALANQTPIRVDDTIKDADGTERLVFNPTETAAAQDKAQALQERFEEWVWEDPARATELSAEYNRRFNSLVLRDYATEAEYLTFPGMSATFTLRAHQKAAVARMISEPAVGLFHEVGAGKTAEMVAGAMELKRLGMVNKPAIVVPNHMLEQFSREFMQVYPQARILAAGTDALTGDKRRLFVARVAANDWDAVILTRTAFQRLGLDPEAQTAFVNDTLAVLRRALTEVEKEDRLTVKGIEKRIQAEEERQKRLLDQPRDPGISFEATGIDYLIVDEAHDYKNLHTASHIPDANIDGSARALDLALKLDYLRRVHGNRVVTVATATPIANSITEAHVMSRYLRPDLLRAAGVEAFDSWAATFGQTVTEVEMAPTGGGKFRVKTRFARFQNVPEMLRMWHTFADVKSAEDLDLPTPLLTERADGRRLPETVVIPATDEVLDYVRLLGERAEAVAAHAVPPTEDNMLKISTDGRKAALDIRLVHPTATPLDVPLDVVADRIARIHHDHADDNFLDTRTGEPSPLRGALQLVFCDLSTPTEDRWNAYQDLRNRLTARGVPVERVRFVHEARNDADKARLFAAAREGRISVLIGSTQRMGVGTNVQARAVALHDVDCPWRPADVAQRHGRILRQGNQNAEVRIYQYVVEHTFAAYMWQTIERKARFIAQIMRGRLDVREIDDITGDTLTAAEAKALASGNPLLLERSVALNETARLERLERAWHRGQSTLRAAVTQAERSLDAATADLAALTAAVPRVQDLSGEKFRITIGDRIYTSRTDAATALARWATTAGIAYARPVIDDRPRGPVGQISGFPILARTRTDLGHIHLVLELDGIPGGTIRIPVDKALDAQDWGTIRMLENRLTGIDQLISTVRTRIADATTTRDDAERSLTAPFKHAAALDTARAELARIDAALQNDATTTDPAADPVPQRDVGRMAGVDAAAPHTVPGMVAAPGGAGWSR</sequence>
<dbReference type="PANTHER" id="PTHR41313">
    <property type="entry name" value="ADENINE-SPECIFIC METHYLTRANSFERASE"/>
    <property type="match status" value="1"/>
</dbReference>
<evidence type="ECO:0000259" key="1">
    <source>
        <dbReference type="SMART" id="SM00487"/>
    </source>
</evidence>
<evidence type="ECO:0000313" key="3">
    <source>
        <dbReference type="Proteomes" id="UP000576969"/>
    </source>
</evidence>
<dbReference type="SMART" id="SM00487">
    <property type="entry name" value="DEXDc"/>
    <property type="match status" value="1"/>
</dbReference>
<dbReference type="GO" id="GO:0008757">
    <property type="term" value="F:S-adenosylmethionine-dependent methyltransferase activity"/>
    <property type="evidence" value="ECO:0007669"/>
    <property type="project" value="InterPro"/>
</dbReference>
<dbReference type="InterPro" id="IPR014001">
    <property type="entry name" value="Helicase_ATP-bd"/>
</dbReference>
<dbReference type="CDD" id="cd02440">
    <property type="entry name" value="AdoMet_MTases"/>
    <property type="match status" value="1"/>
</dbReference>
<dbReference type="Pfam" id="PF08241">
    <property type="entry name" value="Methyltransf_11"/>
    <property type="match status" value="1"/>
</dbReference>
<dbReference type="SUPFAM" id="SSF53335">
    <property type="entry name" value="S-adenosyl-L-methionine-dependent methyltransferases"/>
    <property type="match status" value="1"/>
</dbReference>
<comment type="caution">
    <text evidence="2">The sequence shown here is derived from an EMBL/GenBank/DDBJ whole genome shotgun (WGS) entry which is preliminary data.</text>
</comment>
<dbReference type="PRINTS" id="PR00507">
    <property type="entry name" value="N12N6MTFRASE"/>
</dbReference>
<dbReference type="Proteomes" id="UP000576969">
    <property type="component" value="Unassembled WGS sequence"/>
</dbReference>
<dbReference type="GO" id="GO:0003677">
    <property type="term" value="F:DNA binding"/>
    <property type="evidence" value="ECO:0007669"/>
    <property type="project" value="InterPro"/>
</dbReference>
<accession>A0A7Y9KG68</accession>
<dbReference type="InterPro" id="IPR029063">
    <property type="entry name" value="SAM-dependent_MTases_sf"/>
</dbReference>
<dbReference type="InterPro" id="IPR052933">
    <property type="entry name" value="DNA_Protect_Modify"/>
</dbReference>
<organism evidence="2 3">
    <name type="scientific">Microbacterium immunditiarum</name>
    <dbReference type="NCBI Taxonomy" id="337480"/>
    <lineage>
        <taxon>Bacteria</taxon>
        <taxon>Bacillati</taxon>
        <taxon>Actinomycetota</taxon>
        <taxon>Actinomycetes</taxon>
        <taxon>Micrococcales</taxon>
        <taxon>Microbacteriaceae</taxon>
        <taxon>Microbacterium</taxon>
    </lineage>
</organism>
<dbReference type="Gene3D" id="3.40.50.150">
    <property type="entry name" value="Vaccinia Virus protein VP39"/>
    <property type="match status" value="1"/>
</dbReference>
<dbReference type="InterPro" id="IPR001650">
    <property type="entry name" value="Helicase_C-like"/>
</dbReference>
<dbReference type="Pfam" id="PF04851">
    <property type="entry name" value="ResIII"/>
    <property type="match status" value="1"/>
</dbReference>
<gene>
    <name evidence="2" type="ORF">BJ991_000140</name>
</gene>
<reference evidence="2 3" key="1">
    <citation type="submission" date="2020-07" db="EMBL/GenBank/DDBJ databases">
        <title>Sequencing the genomes of 1000 actinobacteria strains.</title>
        <authorList>
            <person name="Klenk H.-P."/>
        </authorList>
    </citation>
    <scope>NUCLEOTIDE SEQUENCE [LARGE SCALE GENOMIC DNA]</scope>
    <source>
        <strain evidence="2 3">DSM 24662</strain>
    </source>
</reference>